<name>A0ABD0QW16_CIRMR</name>
<dbReference type="PANTHER" id="PTHR45784:SF3">
    <property type="entry name" value="C-TYPE LECTIN DOMAIN FAMILY 4 MEMBER K-LIKE-RELATED"/>
    <property type="match status" value="1"/>
</dbReference>
<dbReference type="EMBL" id="JAMKFB020000007">
    <property type="protein sequence ID" value="KAL0189890.1"/>
    <property type="molecule type" value="Genomic_DNA"/>
</dbReference>
<keyword evidence="1" id="KW-1015">Disulfide bond</keyword>
<dbReference type="InterPro" id="IPR018378">
    <property type="entry name" value="C-type_lectin_CS"/>
</dbReference>
<feature type="non-terminal residue" evidence="3">
    <location>
        <position position="1"/>
    </location>
</feature>
<comment type="caution">
    <text evidence="3">The sequence shown here is derived from an EMBL/GenBank/DDBJ whole genome shotgun (WGS) entry which is preliminary data.</text>
</comment>
<dbReference type="InterPro" id="IPR016186">
    <property type="entry name" value="C-type_lectin-like/link_sf"/>
</dbReference>
<dbReference type="PANTHER" id="PTHR45784">
    <property type="entry name" value="C-TYPE LECTIN DOMAIN FAMILY 20 MEMBER A-RELATED"/>
    <property type="match status" value="1"/>
</dbReference>
<dbReference type="PROSITE" id="PS00615">
    <property type="entry name" value="C_TYPE_LECTIN_1"/>
    <property type="match status" value="1"/>
</dbReference>
<dbReference type="Proteomes" id="UP001529510">
    <property type="component" value="Unassembled WGS sequence"/>
</dbReference>
<dbReference type="SUPFAM" id="SSF56436">
    <property type="entry name" value="C-type lectin-like"/>
    <property type="match status" value="1"/>
</dbReference>
<sequence length="112" mass="13090">LIFSLRHEFVYVPTPGNWTFALHYCRQHYTDLATVDDQAEHNELLKITEMGNVWIGLHRTIGDGDFIWTDQSSSSFRAWETGQPDDQLCVNVYQGKWYDRSCIPQIPFACYI</sequence>
<accession>A0ABD0QW16</accession>
<organism evidence="3 4">
    <name type="scientific">Cirrhinus mrigala</name>
    <name type="common">Mrigala</name>
    <dbReference type="NCBI Taxonomy" id="683832"/>
    <lineage>
        <taxon>Eukaryota</taxon>
        <taxon>Metazoa</taxon>
        <taxon>Chordata</taxon>
        <taxon>Craniata</taxon>
        <taxon>Vertebrata</taxon>
        <taxon>Euteleostomi</taxon>
        <taxon>Actinopterygii</taxon>
        <taxon>Neopterygii</taxon>
        <taxon>Teleostei</taxon>
        <taxon>Ostariophysi</taxon>
        <taxon>Cypriniformes</taxon>
        <taxon>Cyprinidae</taxon>
        <taxon>Labeoninae</taxon>
        <taxon>Labeonini</taxon>
        <taxon>Cirrhinus</taxon>
    </lineage>
</organism>
<dbReference type="Pfam" id="PF00059">
    <property type="entry name" value="Lectin_C"/>
    <property type="match status" value="1"/>
</dbReference>
<protein>
    <recommendedName>
        <fullName evidence="2">C-type lectin domain-containing protein</fullName>
    </recommendedName>
</protein>
<dbReference type="InterPro" id="IPR001304">
    <property type="entry name" value="C-type_lectin-like"/>
</dbReference>
<evidence type="ECO:0000259" key="2">
    <source>
        <dbReference type="PROSITE" id="PS50041"/>
    </source>
</evidence>
<evidence type="ECO:0000313" key="4">
    <source>
        <dbReference type="Proteomes" id="UP001529510"/>
    </source>
</evidence>
<keyword evidence="4" id="KW-1185">Reference proteome</keyword>
<feature type="domain" description="C-type lectin" evidence="2">
    <location>
        <begin position="17"/>
        <end position="111"/>
    </location>
</feature>
<dbReference type="Gene3D" id="3.10.100.10">
    <property type="entry name" value="Mannose-Binding Protein A, subunit A"/>
    <property type="match status" value="1"/>
</dbReference>
<evidence type="ECO:0000256" key="1">
    <source>
        <dbReference type="ARBA" id="ARBA00023157"/>
    </source>
</evidence>
<proteinExistence type="predicted"/>
<evidence type="ECO:0000313" key="3">
    <source>
        <dbReference type="EMBL" id="KAL0189890.1"/>
    </source>
</evidence>
<dbReference type="PROSITE" id="PS50041">
    <property type="entry name" value="C_TYPE_LECTIN_2"/>
    <property type="match status" value="1"/>
</dbReference>
<reference evidence="3 4" key="1">
    <citation type="submission" date="2024-05" db="EMBL/GenBank/DDBJ databases">
        <title>Genome sequencing and assembly of Indian major carp, Cirrhinus mrigala (Hamilton, 1822).</title>
        <authorList>
            <person name="Mohindra V."/>
            <person name="Chowdhury L.M."/>
            <person name="Lal K."/>
            <person name="Jena J.K."/>
        </authorList>
    </citation>
    <scope>NUCLEOTIDE SEQUENCE [LARGE SCALE GENOMIC DNA]</scope>
    <source>
        <strain evidence="3">CM1030</strain>
        <tissue evidence="3">Blood</tissue>
    </source>
</reference>
<dbReference type="SMART" id="SM00034">
    <property type="entry name" value="CLECT"/>
    <property type="match status" value="1"/>
</dbReference>
<dbReference type="InterPro" id="IPR016187">
    <property type="entry name" value="CTDL_fold"/>
</dbReference>
<gene>
    <name evidence="3" type="ORF">M9458_016989</name>
</gene>
<dbReference type="AlphaFoldDB" id="A0ABD0QW16"/>
<feature type="non-terminal residue" evidence="3">
    <location>
        <position position="112"/>
    </location>
</feature>